<gene>
    <name evidence="11" type="ORF">DI623_11155</name>
</gene>
<evidence type="ECO:0000259" key="9">
    <source>
        <dbReference type="PROSITE" id="PS50893"/>
    </source>
</evidence>
<comment type="subcellular location">
    <subcellularLocation>
        <location evidence="1">Cell membrane</location>
        <topology evidence="1">Multi-pass membrane protein</topology>
    </subcellularLocation>
</comment>
<keyword evidence="6 8" id="KW-0472">Membrane</keyword>
<dbReference type="InterPro" id="IPR027417">
    <property type="entry name" value="P-loop_NTPase"/>
</dbReference>
<dbReference type="SMART" id="SM00382">
    <property type="entry name" value="AAA"/>
    <property type="match status" value="1"/>
</dbReference>
<dbReference type="EMBL" id="QFNN01000070">
    <property type="protein sequence ID" value="PZO89175.1"/>
    <property type="molecule type" value="Genomic_DNA"/>
</dbReference>
<dbReference type="SUPFAM" id="SSF52540">
    <property type="entry name" value="P-loop containing nucleoside triphosphate hydrolases"/>
    <property type="match status" value="1"/>
</dbReference>
<feature type="region of interest" description="Disordered" evidence="7">
    <location>
        <begin position="683"/>
        <end position="702"/>
    </location>
</feature>
<protein>
    <recommendedName>
        <fullName evidence="13">Type I secretion system permease/ATPase</fullName>
    </recommendedName>
</protein>
<keyword evidence="4" id="KW-0067">ATP-binding</keyword>
<dbReference type="GO" id="GO:0005524">
    <property type="term" value="F:ATP binding"/>
    <property type="evidence" value="ECO:0007669"/>
    <property type="project" value="UniProtKB-KW"/>
</dbReference>
<dbReference type="AlphaFoldDB" id="A0A2W5C1J4"/>
<feature type="domain" description="ABC transporter" evidence="9">
    <location>
        <begin position="455"/>
        <end position="690"/>
    </location>
</feature>
<evidence type="ECO:0000259" key="10">
    <source>
        <dbReference type="PROSITE" id="PS50929"/>
    </source>
</evidence>
<feature type="domain" description="ABC transmembrane type-1" evidence="10">
    <location>
        <begin position="142"/>
        <end position="408"/>
    </location>
</feature>
<evidence type="ECO:0000256" key="3">
    <source>
        <dbReference type="ARBA" id="ARBA00022741"/>
    </source>
</evidence>
<feature type="transmembrane region" description="Helical" evidence="8">
    <location>
        <begin position="254"/>
        <end position="273"/>
    </location>
</feature>
<keyword evidence="2 8" id="KW-0812">Transmembrane</keyword>
<name>A0A2W5C1J4_9SPHN</name>
<dbReference type="InterPro" id="IPR011527">
    <property type="entry name" value="ABC1_TM_dom"/>
</dbReference>
<dbReference type="GO" id="GO:0015421">
    <property type="term" value="F:ABC-type oligopeptide transporter activity"/>
    <property type="evidence" value="ECO:0007669"/>
    <property type="project" value="TreeGrafter"/>
</dbReference>
<accession>A0A2W5C1J4</accession>
<dbReference type="InterPro" id="IPR039421">
    <property type="entry name" value="Type_1_exporter"/>
</dbReference>
<evidence type="ECO:0000256" key="6">
    <source>
        <dbReference type="ARBA" id="ARBA00023136"/>
    </source>
</evidence>
<dbReference type="Gene3D" id="1.20.1560.10">
    <property type="entry name" value="ABC transporter type 1, transmembrane domain"/>
    <property type="match status" value="1"/>
</dbReference>
<dbReference type="PROSITE" id="PS50929">
    <property type="entry name" value="ABC_TM1F"/>
    <property type="match status" value="1"/>
</dbReference>
<dbReference type="Proteomes" id="UP000249066">
    <property type="component" value="Unassembled WGS sequence"/>
</dbReference>
<evidence type="ECO:0000256" key="8">
    <source>
        <dbReference type="SAM" id="Phobius"/>
    </source>
</evidence>
<keyword evidence="5 8" id="KW-1133">Transmembrane helix</keyword>
<dbReference type="PROSITE" id="PS50893">
    <property type="entry name" value="ABC_TRANSPORTER_2"/>
    <property type="match status" value="1"/>
</dbReference>
<evidence type="ECO:0000313" key="12">
    <source>
        <dbReference type="Proteomes" id="UP000249066"/>
    </source>
</evidence>
<dbReference type="InterPro" id="IPR003593">
    <property type="entry name" value="AAA+_ATPase"/>
</dbReference>
<keyword evidence="3" id="KW-0547">Nucleotide-binding</keyword>
<evidence type="ECO:0000256" key="7">
    <source>
        <dbReference type="SAM" id="MobiDB-lite"/>
    </source>
</evidence>
<dbReference type="GO" id="GO:0005886">
    <property type="term" value="C:plasma membrane"/>
    <property type="evidence" value="ECO:0007669"/>
    <property type="project" value="UniProtKB-SubCell"/>
</dbReference>
<dbReference type="GO" id="GO:0016887">
    <property type="term" value="F:ATP hydrolysis activity"/>
    <property type="evidence" value="ECO:0007669"/>
    <property type="project" value="InterPro"/>
</dbReference>
<dbReference type="Gene3D" id="3.40.50.300">
    <property type="entry name" value="P-loop containing nucleotide triphosphate hydrolases"/>
    <property type="match status" value="1"/>
</dbReference>
<evidence type="ECO:0000313" key="11">
    <source>
        <dbReference type="EMBL" id="PZO89175.1"/>
    </source>
</evidence>
<feature type="transmembrane region" description="Helical" evidence="8">
    <location>
        <begin position="138"/>
        <end position="159"/>
    </location>
</feature>
<dbReference type="Pfam" id="PF00664">
    <property type="entry name" value="ABC_membrane"/>
    <property type="match status" value="1"/>
</dbReference>
<reference evidence="11 12" key="1">
    <citation type="submission" date="2017-08" db="EMBL/GenBank/DDBJ databases">
        <title>Infants hospitalized years apart are colonized by the same room-sourced microbial strains.</title>
        <authorList>
            <person name="Brooks B."/>
            <person name="Olm M.R."/>
            <person name="Firek B.A."/>
            <person name="Baker R."/>
            <person name="Thomas B.C."/>
            <person name="Morowitz M.J."/>
            <person name="Banfield J.F."/>
        </authorList>
    </citation>
    <scope>NUCLEOTIDE SEQUENCE [LARGE SCALE GENOMIC DNA]</scope>
    <source>
        <strain evidence="11">S2_018_000_R2_101</strain>
    </source>
</reference>
<dbReference type="SUPFAM" id="SSF90123">
    <property type="entry name" value="ABC transporter transmembrane region"/>
    <property type="match status" value="1"/>
</dbReference>
<dbReference type="InterPro" id="IPR036640">
    <property type="entry name" value="ABC1_TM_sf"/>
</dbReference>
<evidence type="ECO:0000256" key="4">
    <source>
        <dbReference type="ARBA" id="ARBA00022840"/>
    </source>
</evidence>
<feature type="transmembrane region" description="Helical" evidence="8">
    <location>
        <begin position="171"/>
        <end position="193"/>
    </location>
</feature>
<dbReference type="PANTHER" id="PTHR43394:SF1">
    <property type="entry name" value="ATP-BINDING CASSETTE SUB-FAMILY B MEMBER 10, MITOCHONDRIAL"/>
    <property type="match status" value="1"/>
</dbReference>
<dbReference type="Pfam" id="PF00005">
    <property type="entry name" value="ABC_tran"/>
    <property type="match status" value="1"/>
</dbReference>
<evidence type="ECO:0000256" key="2">
    <source>
        <dbReference type="ARBA" id="ARBA00022692"/>
    </source>
</evidence>
<sequence>MSTGLLHLIPLLARQRGVELAPNWYGDVLTGDEDFDGRDGLRRLATHARWSPPVPAEGKPRADRFPLFAYTLDLGWVLAEQWENVDDLRVVSDAGSATVRWSADMIFFDLELPDPVKRASTPRAIDIFWRALMARKNILLSAALATLVANIITLATSLYSMQVYDRVIPRAGYSTLWVLTVGVLIALALDFLLRTVRALMVEREAATIDAEISEFFFARSQAVRLDARPPEVGTMAAQLRGLEQVRAMMSSGSLFLIADLPFALFFLAVIAAIGGAVVIVPLLTFPVALGLGWLFARLIRNDTDKAQVSANRKNGLLVESLDAAETVKANRGHWHMLGRWNRLMDDIHHYEDPVKRWSSMAGSIFSTLQQLSYVALVAFGAIEVTRGNMTMGGLIACTIIAGRVNGPLVATLPNFIVQWGYARSSLRALDRILAMPMDDAAGVVSLRPERLSGPLRLEGVKFAYPGSREAIDIPLFEVAEGERVAIIGGVGSGKSTLLRLMSGIYAPQQGQAMAGGLDLSQIASDVVRRHIGYLPQDIRLVNGTLRDNLLLGLANPGDDKLMEVAAKSGLAPIISAHPRGLDLPIAEGGRGLSGGQRALTGLTRMLLAAPSTMLLDEPTANLDQATENMVLAAIQEKLGGGGRLVLVTHKLQLLALVQRVVVMAGGRIILDGPTSEVVARLAPKRPAQVSTEPPASPRVESA</sequence>
<feature type="transmembrane region" description="Helical" evidence="8">
    <location>
        <begin position="279"/>
        <end position="299"/>
    </location>
</feature>
<evidence type="ECO:0000256" key="5">
    <source>
        <dbReference type="ARBA" id="ARBA00022989"/>
    </source>
</evidence>
<comment type="caution">
    <text evidence="11">The sequence shown here is derived from an EMBL/GenBank/DDBJ whole genome shotgun (WGS) entry which is preliminary data.</text>
</comment>
<dbReference type="PANTHER" id="PTHR43394">
    <property type="entry name" value="ATP-DEPENDENT PERMEASE MDL1, MITOCHONDRIAL"/>
    <property type="match status" value="1"/>
</dbReference>
<organism evidence="11 12">
    <name type="scientific">Sphingomonas sanxanigenens</name>
    <dbReference type="NCBI Taxonomy" id="397260"/>
    <lineage>
        <taxon>Bacteria</taxon>
        <taxon>Pseudomonadati</taxon>
        <taxon>Pseudomonadota</taxon>
        <taxon>Alphaproteobacteria</taxon>
        <taxon>Sphingomonadales</taxon>
        <taxon>Sphingomonadaceae</taxon>
        <taxon>Sphingomonas</taxon>
    </lineage>
</organism>
<proteinExistence type="predicted"/>
<dbReference type="InterPro" id="IPR003439">
    <property type="entry name" value="ABC_transporter-like_ATP-bd"/>
</dbReference>
<evidence type="ECO:0000256" key="1">
    <source>
        <dbReference type="ARBA" id="ARBA00004651"/>
    </source>
</evidence>
<evidence type="ECO:0008006" key="13">
    <source>
        <dbReference type="Google" id="ProtNLM"/>
    </source>
</evidence>